<dbReference type="InterPro" id="IPR000719">
    <property type="entry name" value="Prot_kinase_dom"/>
</dbReference>
<comment type="catalytic activity">
    <reaction evidence="8">
        <text>L-seryl-[protein] + ATP = O-phospho-L-seryl-[protein] + ADP + H(+)</text>
        <dbReference type="Rhea" id="RHEA:17989"/>
        <dbReference type="Rhea" id="RHEA-COMP:9863"/>
        <dbReference type="Rhea" id="RHEA-COMP:11604"/>
        <dbReference type="ChEBI" id="CHEBI:15378"/>
        <dbReference type="ChEBI" id="CHEBI:29999"/>
        <dbReference type="ChEBI" id="CHEBI:30616"/>
        <dbReference type="ChEBI" id="CHEBI:83421"/>
        <dbReference type="ChEBI" id="CHEBI:456216"/>
        <dbReference type="EC" id="2.7.11.1"/>
    </reaction>
</comment>
<dbReference type="FunFam" id="3.30.200.20:FF:000042">
    <property type="entry name" value="Aurora kinase A"/>
    <property type="match status" value="1"/>
</dbReference>
<keyword evidence="4 9" id="KW-0547">Nucleotide-binding</keyword>
<dbReference type="InterPro" id="IPR008271">
    <property type="entry name" value="Ser/Thr_kinase_AS"/>
</dbReference>
<dbReference type="InterPro" id="IPR011009">
    <property type="entry name" value="Kinase-like_dom_sf"/>
</dbReference>
<organism evidence="11 12">
    <name type="scientific">Pseudolycoriella hygida</name>
    <dbReference type="NCBI Taxonomy" id="35572"/>
    <lineage>
        <taxon>Eukaryota</taxon>
        <taxon>Metazoa</taxon>
        <taxon>Ecdysozoa</taxon>
        <taxon>Arthropoda</taxon>
        <taxon>Hexapoda</taxon>
        <taxon>Insecta</taxon>
        <taxon>Pterygota</taxon>
        <taxon>Neoptera</taxon>
        <taxon>Endopterygota</taxon>
        <taxon>Diptera</taxon>
        <taxon>Nematocera</taxon>
        <taxon>Sciaroidea</taxon>
        <taxon>Sciaridae</taxon>
        <taxon>Pseudolycoriella</taxon>
    </lineage>
</organism>
<comment type="catalytic activity">
    <reaction evidence="7">
        <text>L-threonyl-[protein] + ATP = O-phospho-L-threonyl-[protein] + ADP + H(+)</text>
        <dbReference type="Rhea" id="RHEA:46608"/>
        <dbReference type="Rhea" id="RHEA-COMP:11060"/>
        <dbReference type="Rhea" id="RHEA-COMP:11605"/>
        <dbReference type="ChEBI" id="CHEBI:15378"/>
        <dbReference type="ChEBI" id="CHEBI:30013"/>
        <dbReference type="ChEBI" id="CHEBI:30616"/>
        <dbReference type="ChEBI" id="CHEBI:61977"/>
        <dbReference type="ChEBI" id="CHEBI:456216"/>
        <dbReference type="EC" id="2.7.11.1"/>
    </reaction>
</comment>
<dbReference type="GO" id="GO:0005737">
    <property type="term" value="C:cytoplasm"/>
    <property type="evidence" value="ECO:0007669"/>
    <property type="project" value="UniProtKB-ARBA"/>
</dbReference>
<dbReference type="PANTHER" id="PTHR22983">
    <property type="entry name" value="PROTEIN KINASE RELATED"/>
    <property type="match status" value="1"/>
</dbReference>
<dbReference type="PANTHER" id="PTHR22983:SF6">
    <property type="entry name" value="SERINE_THREONINE-PROTEIN KINASE 36"/>
    <property type="match status" value="1"/>
</dbReference>
<accession>A0A9Q0MRY9</accession>
<dbReference type="AlphaFoldDB" id="A0A9Q0MRY9"/>
<keyword evidence="6 9" id="KW-0067">ATP-binding</keyword>
<dbReference type="SMART" id="SM00220">
    <property type="entry name" value="S_TKc"/>
    <property type="match status" value="1"/>
</dbReference>
<evidence type="ECO:0000313" key="12">
    <source>
        <dbReference type="Proteomes" id="UP001151699"/>
    </source>
</evidence>
<dbReference type="InterPro" id="IPR017441">
    <property type="entry name" value="Protein_kinase_ATP_BS"/>
</dbReference>
<evidence type="ECO:0000256" key="9">
    <source>
        <dbReference type="PROSITE-ProRule" id="PRU10141"/>
    </source>
</evidence>
<dbReference type="EC" id="2.7.11.1" evidence="1"/>
<evidence type="ECO:0000256" key="2">
    <source>
        <dbReference type="ARBA" id="ARBA00022527"/>
    </source>
</evidence>
<comment type="caution">
    <text evidence="11">The sequence shown here is derived from an EMBL/GenBank/DDBJ whole genome shotgun (WGS) entry which is preliminary data.</text>
</comment>
<feature type="domain" description="Protein kinase" evidence="10">
    <location>
        <begin position="4"/>
        <end position="254"/>
    </location>
</feature>
<evidence type="ECO:0000256" key="4">
    <source>
        <dbReference type="ARBA" id="ARBA00022741"/>
    </source>
</evidence>
<dbReference type="GO" id="GO:0007224">
    <property type="term" value="P:smoothened signaling pathway"/>
    <property type="evidence" value="ECO:0007669"/>
    <property type="project" value="TreeGrafter"/>
</dbReference>
<dbReference type="Pfam" id="PF00069">
    <property type="entry name" value="Pkinase"/>
    <property type="match status" value="1"/>
</dbReference>
<evidence type="ECO:0000256" key="7">
    <source>
        <dbReference type="ARBA" id="ARBA00047899"/>
    </source>
</evidence>
<keyword evidence="12" id="KW-1185">Reference proteome</keyword>
<dbReference type="PROSITE" id="PS00107">
    <property type="entry name" value="PROTEIN_KINASE_ATP"/>
    <property type="match status" value="1"/>
</dbReference>
<keyword evidence="5 11" id="KW-0418">Kinase</keyword>
<dbReference type="FunFam" id="1.10.510.10:FF:000571">
    <property type="entry name" value="Maternal embryonic leucine zipper kinase"/>
    <property type="match status" value="1"/>
</dbReference>
<evidence type="ECO:0000256" key="1">
    <source>
        <dbReference type="ARBA" id="ARBA00012513"/>
    </source>
</evidence>
<proteinExistence type="predicted"/>
<dbReference type="PROSITE" id="PS00108">
    <property type="entry name" value="PROTEIN_KINASE_ST"/>
    <property type="match status" value="1"/>
</dbReference>
<evidence type="ECO:0000313" key="11">
    <source>
        <dbReference type="EMBL" id="KAJ6635909.1"/>
    </source>
</evidence>
<dbReference type="EMBL" id="WJQU01000004">
    <property type="protein sequence ID" value="KAJ6635909.1"/>
    <property type="molecule type" value="Genomic_DNA"/>
</dbReference>
<dbReference type="Gene3D" id="1.10.510.10">
    <property type="entry name" value="Transferase(Phosphotransferase) domain 1"/>
    <property type="match status" value="1"/>
</dbReference>
<dbReference type="GO" id="GO:0004674">
    <property type="term" value="F:protein serine/threonine kinase activity"/>
    <property type="evidence" value="ECO:0007669"/>
    <property type="project" value="UniProtKB-KW"/>
</dbReference>
<reference evidence="11" key="1">
    <citation type="submission" date="2022-07" db="EMBL/GenBank/DDBJ databases">
        <authorList>
            <person name="Trinca V."/>
            <person name="Uliana J.V.C."/>
            <person name="Torres T.T."/>
            <person name="Ward R.J."/>
            <person name="Monesi N."/>
        </authorList>
    </citation>
    <scope>NUCLEOTIDE SEQUENCE</scope>
    <source>
        <strain evidence="11">HSMRA1968</strain>
        <tissue evidence="11">Whole embryos</tissue>
    </source>
</reference>
<evidence type="ECO:0000256" key="6">
    <source>
        <dbReference type="ARBA" id="ARBA00022840"/>
    </source>
</evidence>
<keyword evidence="3" id="KW-0808">Transferase</keyword>
<dbReference type="PROSITE" id="PS50011">
    <property type="entry name" value="PROTEIN_KINASE_DOM"/>
    <property type="match status" value="1"/>
</dbReference>
<protein>
    <recommendedName>
        <fullName evidence="1">non-specific serine/threonine protein kinase</fullName>
        <ecNumber evidence="1">2.7.11.1</ecNumber>
    </recommendedName>
</protein>
<evidence type="ECO:0000256" key="5">
    <source>
        <dbReference type="ARBA" id="ARBA00022777"/>
    </source>
</evidence>
<gene>
    <name evidence="11" type="primary">fu</name>
    <name evidence="11" type="ORF">Bhyg_14495</name>
</gene>
<dbReference type="GO" id="GO:0005524">
    <property type="term" value="F:ATP binding"/>
    <property type="evidence" value="ECO:0007669"/>
    <property type="project" value="UniProtKB-UniRule"/>
</dbReference>
<keyword evidence="2" id="KW-0723">Serine/threonine-protein kinase</keyword>
<evidence type="ECO:0000256" key="3">
    <source>
        <dbReference type="ARBA" id="ARBA00022679"/>
    </source>
</evidence>
<dbReference type="SUPFAM" id="SSF56112">
    <property type="entry name" value="Protein kinase-like (PK-like)"/>
    <property type="match status" value="1"/>
</dbReference>
<evidence type="ECO:0000256" key="8">
    <source>
        <dbReference type="ARBA" id="ARBA00048679"/>
    </source>
</evidence>
<feature type="binding site" evidence="9">
    <location>
        <position position="37"/>
    </location>
    <ligand>
        <name>ATP</name>
        <dbReference type="ChEBI" id="CHEBI:30616"/>
    </ligand>
</feature>
<evidence type="ECO:0000259" key="10">
    <source>
        <dbReference type="PROSITE" id="PS50011"/>
    </source>
</evidence>
<name>A0A9Q0MRY9_9DIPT</name>
<sequence length="762" mass="86375">MEKYEVSQLIGEGSFGRVFKAINSSTKDTVALKVIGKRGRSTKEIKNLRGEWEIQTHLRHPNIIQMLDSFETDNEIVICTEFVYTDLHKLLAKEGSIGEARSRRLSFQLVSALYYLHSHRILHRDLKPQNILLDRDCNAKLCDFGLARNMGMGTHVLTSVKGTPLYMAPELMNETPYDYRADIWSLGCIIYETLAGEPPFCTTSLRTLYLLIQHENVKWPSFLSEICYTFLMGLLQKEPSSRMTWAEILAHPFVKGNITILDEDLTDSPFTHPLSNSQILEKERQTKQIMSVAGPASAMNFHRKKFNGKQCADEPASSSRDSINAILQSDIENFETDNDNDELKVPESMNKLTTPFNESNDDVCYVTGNYNLIVNRLNDNLKYFSNTTADLVKKSVSQSKERKHKNRELEKRKLSQNLDNFSLRLGKSSTNDAVGASATLESTNASKLDQTIDKQEISKITTPPSMLPGWDSCVDEYQSPPIENEEWLAFLHRYMQEILDGEIESLKQQNLVSIIVAPLRNYKASSKVIESVAQLLSLPLVLGGSVKETAEIRNVYVEVKLVPNLIYASKLLCTSRKDCTESPSPTVCRSFRQLKFLSVTEVKTLVSLYELVCHLVHLNENFLSQFCDSVEILGATDLLVGFICAVSNEPSALRLANIILALLCCALRELPENAELVEKIIFHSNVDIVCLMKNPNNLLRSRMCMLLRMIGRFSCCSLQSVWSTEMRKTLNDMAINDSSEWVRNEAVEVLQEFKHLSFYAQY</sequence>
<dbReference type="Proteomes" id="UP001151699">
    <property type="component" value="Chromosome C"/>
</dbReference>
<dbReference type="OrthoDB" id="266718at2759"/>